<sequence>MVSNIPFLISTIWALQYAYLRTSRQLRLLELEVRVPCTRAFWKPSTVAPPFGRLIWESRFRLQNNDLTILRDFIISCTVAEAVKPRFGLIVGAQVVLVVRLAVGLRCSTSAGPGVSLNNTLSTSITLIGKCGGYVVVSLTKCCDLQRRPFIAYICLDDAGNFTQFGFEVDDFRGQSES</sequence>
<evidence type="ECO:0000313" key="2">
    <source>
        <dbReference type="Proteomes" id="UP000324241"/>
    </source>
</evidence>
<dbReference type="EMBL" id="QUQM01000001">
    <property type="protein sequence ID" value="KAA8649543.1"/>
    <property type="molecule type" value="Genomic_DNA"/>
</dbReference>
<dbReference type="AlphaFoldDB" id="A0A5M9MXA5"/>
<comment type="caution">
    <text evidence="1">The sequence shown here is derived from an EMBL/GenBank/DDBJ whole genome shotgun (WGS) entry which is preliminary data.</text>
</comment>
<dbReference type="GeneID" id="54324916"/>
<dbReference type="RefSeq" id="XP_033428904.1">
    <property type="nucleotide sequence ID" value="XM_033566909.1"/>
</dbReference>
<dbReference type="Proteomes" id="UP000324241">
    <property type="component" value="Unassembled WGS sequence"/>
</dbReference>
<reference evidence="1 2" key="1">
    <citation type="submission" date="2019-08" db="EMBL/GenBank/DDBJ databases">
        <title>The genome sequence of a newly discovered highly antifungal drug resistant Aspergillus species, Aspergillus tanneri NIH 1004.</title>
        <authorList>
            <person name="Mounaud S."/>
            <person name="Singh I."/>
            <person name="Joardar V."/>
            <person name="Pakala S."/>
            <person name="Pakala S."/>
            <person name="Venepally P."/>
            <person name="Chung J.K."/>
            <person name="Losada L."/>
            <person name="Nierman W.C."/>
        </authorList>
    </citation>
    <scope>NUCLEOTIDE SEQUENCE [LARGE SCALE GENOMIC DNA]</scope>
    <source>
        <strain evidence="1 2">NIH1004</strain>
    </source>
</reference>
<organism evidence="1 2">
    <name type="scientific">Aspergillus tanneri</name>
    <dbReference type="NCBI Taxonomy" id="1220188"/>
    <lineage>
        <taxon>Eukaryota</taxon>
        <taxon>Fungi</taxon>
        <taxon>Dikarya</taxon>
        <taxon>Ascomycota</taxon>
        <taxon>Pezizomycotina</taxon>
        <taxon>Eurotiomycetes</taxon>
        <taxon>Eurotiomycetidae</taxon>
        <taxon>Eurotiales</taxon>
        <taxon>Aspergillaceae</taxon>
        <taxon>Aspergillus</taxon>
        <taxon>Aspergillus subgen. Circumdati</taxon>
    </lineage>
</organism>
<name>A0A5M9MXA5_9EURO</name>
<proteinExistence type="predicted"/>
<accession>A0A5M9MXA5</accession>
<evidence type="ECO:0000313" key="1">
    <source>
        <dbReference type="EMBL" id="KAA8649543.1"/>
    </source>
</evidence>
<protein>
    <submittedName>
        <fullName evidence="1">Uncharacterized protein</fullName>
    </submittedName>
</protein>
<gene>
    <name evidence="1" type="ORF">ATNIH1004_002214</name>
</gene>